<comment type="caution">
    <text evidence="1">The sequence shown here is derived from an EMBL/GenBank/DDBJ whole genome shotgun (WGS) entry which is preliminary data.</text>
</comment>
<keyword evidence="2" id="KW-1185">Reference proteome</keyword>
<dbReference type="AlphaFoldDB" id="A0A8K0E0T5"/>
<proteinExistence type="predicted"/>
<dbReference type="OrthoDB" id="1434060at2759"/>
<protein>
    <submittedName>
        <fullName evidence="1">Uncharacterized protein</fullName>
    </submittedName>
</protein>
<dbReference type="Proteomes" id="UP000796880">
    <property type="component" value="Unassembled WGS sequence"/>
</dbReference>
<gene>
    <name evidence="1" type="ORF">FNV43_RR20684</name>
</gene>
<reference evidence="1" key="1">
    <citation type="submission" date="2020-03" db="EMBL/GenBank/DDBJ databases">
        <title>A high-quality chromosome-level genome assembly of a woody plant with both climbing and erect habits, Rhamnella rubrinervis.</title>
        <authorList>
            <person name="Lu Z."/>
            <person name="Yang Y."/>
            <person name="Zhu X."/>
            <person name="Sun Y."/>
        </authorList>
    </citation>
    <scope>NUCLEOTIDE SEQUENCE</scope>
    <source>
        <strain evidence="1">BYM</strain>
        <tissue evidence="1">Leaf</tissue>
    </source>
</reference>
<dbReference type="EMBL" id="VOIH02000009">
    <property type="protein sequence ID" value="KAF3437928.1"/>
    <property type="molecule type" value="Genomic_DNA"/>
</dbReference>
<organism evidence="1 2">
    <name type="scientific">Rhamnella rubrinervis</name>
    <dbReference type="NCBI Taxonomy" id="2594499"/>
    <lineage>
        <taxon>Eukaryota</taxon>
        <taxon>Viridiplantae</taxon>
        <taxon>Streptophyta</taxon>
        <taxon>Embryophyta</taxon>
        <taxon>Tracheophyta</taxon>
        <taxon>Spermatophyta</taxon>
        <taxon>Magnoliopsida</taxon>
        <taxon>eudicotyledons</taxon>
        <taxon>Gunneridae</taxon>
        <taxon>Pentapetalae</taxon>
        <taxon>rosids</taxon>
        <taxon>fabids</taxon>
        <taxon>Rosales</taxon>
        <taxon>Rhamnaceae</taxon>
        <taxon>rhamnoid group</taxon>
        <taxon>Rhamneae</taxon>
        <taxon>Rhamnella</taxon>
    </lineage>
</organism>
<sequence>MEAKLKNVIAGLAKELKESWRSPMKNWLKANTDAAFKDGNAAFGIILRDEQGRVLFLASKLSRASNAAETSLKL</sequence>
<evidence type="ECO:0000313" key="1">
    <source>
        <dbReference type="EMBL" id="KAF3437928.1"/>
    </source>
</evidence>
<name>A0A8K0E0T5_9ROSA</name>
<accession>A0A8K0E0T5</accession>
<evidence type="ECO:0000313" key="2">
    <source>
        <dbReference type="Proteomes" id="UP000796880"/>
    </source>
</evidence>